<dbReference type="SMART" id="SM00768">
    <property type="entry name" value="X8"/>
    <property type="match status" value="1"/>
</dbReference>
<dbReference type="InterPro" id="IPR044788">
    <property type="entry name" value="X8_dom_prot"/>
</dbReference>
<keyword evidence="1 2" id="KW-0732">Signal</keyword>
<feature type="chain" id="PRO_5032406111" evidence="2">
    <location>
        <begin position="21"/>
        <end position="118"/>
    </location>
</feature>
<sequence length="118" mass="13219">MEKFSFSLFLLCCLLSVAHSNQCIMQFKANSWCVLQGNVPDEKSQGYINYACGVVDCTAIQPGGPCYYPNSPATHASYALNLIYKKFRGSCDRDIAFVTTTDPCNITFHLSIYMYMIV</sequence>
<dbReference type="Pfam" id="PF07983">
    <property type="entry name" value="X8"/>
    <property type="match status" value="1"/>
</dbReference>
<keyword evidence="5" id="KW-1185">Reference proteome</keyword>
<dbReference type="Proteomes" id="UP000653305">
    <property type="component" value="Unassembled WGS sequence"/>
</dbReference>
<name>A0A830B373_9LAMI</name>
<dbReference type="GO" id="GO:0009506">
    <property type="term" value="C:plasmodesma"/>
    <property type="evidence" value="ECO:0007669"/>
    <property type="project" value="UniProtKB-ARBA"/>
</dbReference>
<feature type="domain" description="X8" evidence="3">
    <location>
        <begin position="31"/>
        <end position="106"/>
    </location>
</feature>
<evidence type="ECO:0000256" key="2">
    <source>
        <dbReference type="SAM" id="SignalP"/>
    </source>
</evidence>
<dbReference type="OrthoDB" id="1928574at2759"/>
<comment type="caution">
    <text evidence="4">The sequence shown here is derived from an EMBL/GenBank/DDBJ whole genome shotgun (WGS) entry which is preliminary data.</text>
</comment>
<feature type="signal peptide" evidence="2">
    <location>
        <begin position="1"/>
        <end position="20"/>
    </location>
</feature>
<evidence type="ECO:0000313" key="4">
    <source>
        <dbReference type="EMBL" id="GFP79388.1"/>
    </source>
</evidence>
<dbReference type="PANTHER" id="PTHR31044">
    <property type="entry name" value="BETA-1,3 GLUCANASE"/>
    <property type="match status" value="1"/>
</dbReference>
<dbReference type="AlphaFoldDB" id="A0A830B373"/>
<dbReference type="EMBL" id="BMAC01000007">
    <property type="protein sequence ID" value="GFP79388.1"/>
    <property type="molecule type" value="Genomic_DNA"/>
</dbReference>
<protein>
    <submittedName>
        <fullName evidence="4">Glucan endo-1 3-beta-d-glucosidase</fullName>
    </submittedName>
</protein>
<reference evidence="4" key="1">
    <citation type="submission" date="2020-07" db="EMBL/GenBank/DDBJ databases">
        <title>Ethylene signaling mediates host invasion by parasitic plants.</title>
        <authorList>
            <person name="Yoshida S."/>
        </authorList>
    </citation>
    <scope>NUCLEOTIDE SEQUENCE</scope>
    <source>
        <strain evidence="4">Okayama</strain>
    </source>
</reference>
<dbReference type="PANTHER" id="PTHR31044:SF52">
    <property type="entry name" value="OS01G0631500 PROTEIN"/>
    <property type="match status" value="1"/>
</dbReference>
<evidence type="ECO:0000313" key="5">
    <source>
        <dbReference type="Proteomes" id="UP000653305"/>
    </source>
</evidence>
<evidence type="ECO:0000259" key="3">
    <source>
        <dbReference type="SMART" id="SM00768"/>
    </source>
</evidence>
<evidence type="ECO:0000256" key="1">
    <source>
        <dbReference type="ARBA" id="ARBA00022729"/>
    </source>
</evidence>
<dbReference type="Gene3D" id="1.20.58.1040">
    <property type="match status" value="1"/>
</dbReference>
<organism evidence="4 5">
    <name type="scientific">Phtheirospermum japonicum</name>
    <dbReference type="NCBI Taxonomy" id="374723"/>
    <lineage>
        <taxon>Eukaryota</taxon>
        <taxon>Viridiplantae</taxon>
        <taxon>Streptophyta</taxon>
        <taxon>Embryophyta</taxon>
        <taxon>Tracheophyta</taxon>
        <taxon>Spermatophyta</taxon>
        <taxon>Magnoliopsida</taxon>
        <taxon>eudicotyledons</taxon>
        <taxon>Gunneridae</taxon>
        <taxon>Pentapetalae</taxon>
        <taxon>asterids</taxon>
        <taxon>lamiids</taxon>
        <taxon>Lamiales</taxon>
        <taxon>Orobanchaceae</taxon>
        <taxon>Orobanchaceae incertae sedis</taxon>
        <taxon>Phtheirospermum</taxon>
    </lineage>
</organism>
<dbReference type="InterPro" id="IPR012946">
    <property type="entry name" value="X8"/>
</dbReference>
<accession>A0A830B373</accession>
<proteinExistence type="predicted"/>
<gene>
    <name evidence="4" type="ORF">PHJA_000082300</name>
</gene>